<gene>
    <name evidence="3" type="ORF">OXX778_LOCUS8133</name>
</gene>
<dbReference type="GO" id="GO:0008270">
    <property type="term" value="F:zinc ion binding"/>
    <property type="evidence" value="ECO:0007669"/>
    <property type="project" value="InterPro"/>
</dbReference>
<dbReference type="EMBL" id="CAJNOC010001094">
    <property type="protein sequence ID" value="CAF0834483.1"/>
    <property type="molecule type" value="Genomic_DNA"/>
</dbReference>
<dbReference type="OrthoDB" id="8065943at2759"/>
<comment type="caution">
    <text evidence="3">The sequence shown here is derived from an EMBL/GenBank/DDBJ whole genome shotgun (WGS) entry which is preliminary data.</text>
</comment>
<dbReference type="InterPro" id="IPR001878">
    <property type="entry name" value="Znf_CCHC"/>
</dbReference>
<protein>
    <recommendedName>
        <fullName evidence="2">CCHC-type domain-containing protein</fullName>
    </recommendedName>
</protein>
<evidence type="ECO:0000259" key="2">
    <source>
        <dbReference type="SMART" id="SM00343"/>
    </source>
</evidence>
<dbReference type="AlphaFoldDB" id="A0A813UT47"/>
<organism evidence="3 4">
    <name type="scientific">Brachionus calyciflorus</name>
    <dbReference type="NCBI Taxonomy" id="104777"/>
    <lineage>
        <taxon>Eukaryota</taxon>
        <taxon>Metazoa</taxon>
        <taxon>Spiralia</taxon>
        <taxon>Gnathifera</taxon>
        <taxon>Rotifera</taxon>
        <taxon>Eurotatoria</taxon>
        <taxon>Monogononta</taxon>
        <taxon>Pseudotrocha</taxon>
        <taxon>Ploima</taxon>
        <taxon>Brachionidae</taxon>
        <taxon>Brachionus</taxon>
    </lineage>
</organism>
<feature type="coiled-coil region" evidence="1">
    <location>
        <begin position="16"/>
        <end position="43"/>
    </location>
</feature>
<accession>A0A813UT47</accession>
<evidence type="ECO:0000256" key="1">
    <source>
        <dbReference type="SAM" id="Coils"/>
    </source>
</evidence>
<dbReference type="SUPFAM" id="SSF57756">
    <property type="entry name" value="Retrovirus zinc finger-like domains"/>
    <property type="match status" value="1"/>
</dbReference>
<evidence type="ECO:0000313" key="4">
    <source>
        <dbReference type="Proteomes" id="UP000663879"/>
    </source>
</evidence>
<reference evidence="3" key="1">
    <citation type="submission" date="2021-02" db="EMBL/GenBank/DDBJ databases">
        <authorList>
            <person name="Nowell W R."/>
        </authorList>
    </citation>
    <scope>NUCLEOTIDE SEQUENCE</scope>
    <source>
        <strain evidence="3">Ploen Becks lab</strain>
    </source>
</reference>
<proteinExistence type="predicted"/>
<name>A0A813UT47_9BILA</name>
<keyword evidence="4" id="KW-1185">Reference proteome</keyword>
<dbReference type="SMART" id="SM00343">
    <property type="entry name" value="ZnF_C2HC"/>
    <property type="match status" value="2"/>
</dbReference>
<keyword evidence="1" id="KW-0175">Coiled coil</keyword>
<dbReference type="GO" id="GO:0003676">
    <property type="term" value="F:nucleic acid binding"/>
    <property type="evidence" value="ECO:0007669"/>
    <property type="project" value="InterPro"/>
</dbReference>
<feature type="domain" description="CCHC-type" evidence="2">
    <location>
        <begin position="274"/>
        <end position="290"/>
    </location>
</feature>
<dbReference type="InterPro" id="IPR036875">
    <property type="entry name" value="Znf_CCHC_sf"/>
</dbReference>
<dbReference type="Proteomes" id="UP000663879">
    <property type="component" value="Unassembled WGS sequence"/>
</dbReference>
<feature type="domain" description="CCHC-type" evidence="2">
    <location>
        <begin position="255"/>
        <end position="271"/>
    </location>
</feature>
<sequence length="474" mass="55319">MKNDIATLKKVQKWTKNILNRIRKNTEKVANNLNEEKQFNNEQTAEKKIKNRIVPMMISNISKQQLTNVYLTDHQKHDKEYYEQKYKQDYYDVIICGDRISEYSNIYERIDEIKRCTGVKSFEMVLPIFDKVSNKTKLKIRVKELLDYKALNMNWPLDSFKSGVKVYKTTPILKVVILDVTRKFKTSLDNNEINDLINKYGFKKIHRLYNHKKNPCSKLIATCKSISDYVDVLRKGIYIGSKKHVVIPNIINYRVCSNCGSLKHQKKECHKEQRCLKCAEIGHEIFNCKSKFNKCINCLGSHKCFTDTCKEFSKKKLYINRFVVKILIGENLIKNTNEILLNRNELNQEHFLESKSSEAQLSDRIESILASKLNSCNSKIRIIEEVLINQALSIQVLKDDIHLIRENIPDIDSSINNIQETLNSLKTNDIVNIKANIDSTNESVAQIYTKSINDYNEFQKILIDIVKYLKLPES</sequence>
<evidence type="ECO:0000313" key="3">
    <source>
        <dbReference type="EMBL" id="CAF0834483.1"/>
    </source>
</evidence>